<dbReference type="PANTHER" id="PTHR33508">
    <property type="entry name" value="UPF0056 MEMBRANE PROTEIN YHCE"/>
    <property type="match status" value="1"/>
</dbReference>
<evidence type="ECO:0000256" key="1">
    <source>
        <dbReference type="ARBA" id="ARBA00004651"/>
    </source>
</evidence>
<keyword evidence="5 7" id="KW-1133">Transmembrane helix</keyword>
<gene>
    <name evidence="8" type="ORF">SAMN05443432_108148</name>
</gene>
<keyword evidence="3" id="KW-1003">Cell membrane</keyword>
<feature type="transmembrane region" description="Helical" evidence="7">
    <location>
        <begin position="46"/>
        <end position="67"/>
    </location>
</feature>
<evidence type="ECO:0000256" key="2">
    <source>
        <dbReference type="ARBA" id="ARBA00009784"/>
    </source>
</evidence>
<evidence type="ECO:0000256" key="6">
    <source>
        <dbReference type="ARBA" id="ARBA00023136"/>
    </source>
</evidence>
<evidence type="ECO:0000256" key="5">
    <source>
        <dbReference type="ARBA" id="ARBA00022989"/>
    </source>
</evidence>
<dbReference type="AlphaFoldDB" id="A0A1M7JDN6"/>
<accession>A0A1M7JDN6</accession>
<organism evidence="8 9">
    <name type="scientific">Roseovarius litoreus</name>
    <dbReference type="NCBI Taxonomy" id="1155722"/>
    <lineage>
        <taxon>Bacteria</taxon>
        <taxon>Pseudomonadati</taxon>
        <taxon>Pseudomonadota</taxon>
        <taxon>Alphaproteobacteria</taxon>
        <taxon>Rhodobacterales</taxon>
        <taxon>Roseobacteraceae</taxon>
        <taxon>Roseovarius</taxon>
    </lineage>
</organism>
<evidence type="ECO:0000313" key="9">
    <source>
        <dbReference type="Proteomes" id="UP000322545"/>
    </source>
</evidence>
<reference evidence="8 9" key="1">
    <citation type="submission" date="2016-11" db="EMBL/GenBank/DDBJ databases">
        <authorList>
            <person name="Varghese N."/>
            <person name="Submissions S."/>
        </authorList>
    </citation>
    <scope>NUCLEOTIDE SEQUENCE [LARGE SCALE GENOMIC DNA]</scope>
    <source>
        <strain evidence="8 9">DSM 28249</strain>
    </source>
</reference>
<evidence type="ECO:0000256" key="7">
    <source>
        <dbReference type="RuleBase" id="RU362048"/>
    </source>
</evidence>
<dbReference type="PANTHER" id="PTHR33508:SF1">
    <property type="entry name" value="UPF0056 MEMBRANE PROTEIN YHCE"/>
    <property type="match status" value="1"/>
</dbReference>
<dbReference type="Pfam" id="PF01914">
    <property type="entry name" value="MarC"/>
    <property type="match status" value="1"/>
</dbReference>
<protein>
    <recommendedName>
        <fullName evidence="7">UPF0056 membrane protein</fullName>
    </recommendedName>
</protein>
<evidence type="ECO:0000256" key="3">
    <source>
        <dbReference type="ARBA" id="ARBA00022475"/>
    </source>
</evidence>
<dbReference type="EMBL" id="FRCB01000008">
    <property type="protein sequence ID" value="SHM51240.1"/>
    <property type="molecule type" value="Genomic_DNA"/>
</dbReference>
<sequence>MTDVPWGQLFGLLFMTMGPIRAIAIFSRVGEDDSQPEVKALANRSALLVVGAFLVAILMGTGALGAWGVSFPVLIGAGGVALFALSLQVLLVPPAQGGQIDATKVHAAAVAFPGLFPPIAVVVALIFAVAFPGVETHAAIIGMGLGIIALNWFLMRRSKSILRAIGPVPLQLFGAVFGVLQLALALQFIHDAVAML</sequence>
<evidence type="ECO:0000256" key="4">
    <source>
        <dbReference type="ARBA" id="ARBA00022692"/>
    </source>
</evidence>
<evidence type="ECO:0000313" key="8">
    <source>
        <dbReference type="EMBL" id="SHM51240.1"/>
    </source>
</evidence>
<keyword evidence="9" id="KW-1185">Reference proteome</keyword>
<dbReference type="GO" id="GO:0005886">
    <property type="term" value="C:plasma membrane"/>
    <property type="evidence" value="ECO:0007669"/>
    <property type="project" value="UniProtKB-SubCell"/>
</dbReference>
<keyword evidence="4 7" id="KW-0812">Transmembrane</keyword>
<proteinExistence type="inferred from homology"/>
<feature type="transmembrane region" description="Helical" evidence="7">
    <location>
        <begin position="105"/>
        <end position="131"/>
    </location>
</feature>
<feature type="transmembrane region" description="Helical" evidence="7">
    <location>
        <begin position="6"/>
        <end position="26"/>
    </location>
</feature>
<name>A0A1M7JDN6_9RHOB</name>
<feature type="transmembrane region" description="Helical" evidence="7">
    <location>
        <begin position="167"/>
        <end position="189"/>
    </location>
</feature>
<feature type="transmembrane region" description="Helical" evidence="7">
    <location>
        <begin position="137"/>
        <end position="155"/>
    </location>
</feature>
<dbReference type="InterPro" id="IPR002771">
    <property type="entry name" value="Multi_antbiot-R_MarC"/>
</dbReference>
<keyword evidence="6 7" id="KW-0472">Membrane</keyword>
<feature type="transmembrane region" description="Helical" evidence="7">
    <location>
        <begin position="73"/>
        <end position="93"/>
    </location>
</feature>
<comment type="subcellular location">
    <subcellularLocation>
        <location evidence="1 7">Cell membrane</location>
        <topology evidence="1 7">Multi-pass membrane protein</topology>
    </subcellularLocation>
</comment>
<comment type="similarity">
    <text evidence="2 7">Belongs to the UPF0056 (MarC) family.</text>
</comment>
<dbReference type="Proteomes" id="UP000322545">
    <property type="component" value="Unassembled WGS sequence"/>
</dbReference>
<dbReference type="RefSeq" id="WP_149780373.1">
    <property type="nucleotide sequence ID" value="NZ_FRCB01000008.1"/>
</dbReference>